<feature type="compositionally biased region" description="Basic residues" evidence="1">
    <location>
        <begin position="1"/>
        <end position="10"/>
    </location>
</feature>
<accession>A0A140G737</accession>
<sequence length="178" mass="18759">MAARNTRSRAKAQPAADAGTLEADLTPAKSLADFADVSKAADVPADADVEALKAADAEAGRGVVDTDDADEDNVQAAPSDEDVQALKAADESRAAELSKFIDDSAKTDDEVVEEVTKLDVSGATEVDGDNLAVVLFDYYRFKLPENLTHVARKGEVIKVSDKQLKRGVAIGGLREIEG</sequence>
<evidence type="ECO:0000256" key="1">
    <source>
        <dbReference type="SAM" id="MobiDB-lite"/>
    </source>
</evidence>
<keyword evidence="3" id="KW-1185">Reference proteome</keyword>
<dbReference type="Proteomes" id="UP000204546">
    <property type="component" value="Segment"/>
</dbReference>
<dbReference type="OrthoDB" id="20307at10239"/>
<proteinExistence type="predicted"/>
<dbReference type="GeneID" id="29125650"/>
<feature type="region of interest" description="Disordered" evidence="1">
    <location>
        <begin position="56"/>
        <end position="88"/>
    </location>
</feature>
<reference evidence="3" key="1">
    <citation type="submission" date="2016-02" db="EMBL/GenBank/DDBJ databases">
        <authorList>
            <person name="Wen L."/>
            <person name="He K."/>
            <person name="Yang H."/>
        </authorList>
    </citation>
    <scope>NUCLEOTIDE SEQUENCE [LARGE SCALE GENOMIC DNA]</scope>
</reference>
<evidence type="ECO:0000313" key="2">
    <source>
        <dbReference type="EMBL" id="AMM44472.1"/>
    </source>
</evidence>
<protein>
    <submittedName>
        <fullName evidence="2">Uncharacterized protein</fullName>
    </submittedName>
</protein>
<name>A0A140G737_9CAUD</name>
<feature type="compositionally biased region" description="Acidic residues" evidence="1">
    <location>
        <begin position="65"/>
        <end position="83"/>
    </location>
</feature>
<evidence type="ECO:0000313" key="3">
    <source>
        <dbReference type="Proteomes" id="UP000204546"/>
    </source>
</evidence>
<organism evidence="2 3">
    <name type="scientific">Arthrobacter phage BarretLemon</name>
    <dbReference type="NCBI Taxonomy" id="1796994"/>
    <lineage>
        <taxon>Viruses</taxon>
        <taxon>Duplodnaviria</taxon>
        <taxon>Heunggongvirae</taxon>
        <taxon>Uroviricota</taxon>
        <taxon>Caudoviricetes</taxon>
        <taxon>Berryhillviridae</taxon>
        <taxon>Marthavirus</taxon>
        <taxon>Marthavirus barretlemon</taxon>
    </lineage>
</organism>
<gene>
    <name evidence="2" type="primary">10</name>
    <name evidence="2" type="ORF">BARRETLEMON_10</name>
</gene>
<dbReference type="EMBL" id="KU647629">
    <property type="protein sequence ID" value="AMM44472.1"/>
    <property type="molecule type" value="Genomic_DNA"/>
</dbReference>
<dbReference type="RefSeq" id="YP_009303079.1">
    <property type="nucleotide sequence ID" value="NC_031252.1"/>
</dbReference>
<feature type="region of interest" description="Disordered" evidence="1">
    <location>
        <begin position="1"/>
        <end position="23"/>
    </location>
</feature>
<dbReference type="KEGG" id="vg:29125650"/>